<dbReference type="Proteomes" id="UP001198200">
    <property type="component" value="Unassembled WGS sequence"/>
</dbReference>
<evidence type="ECO:0000256" key="1">
    <source>
        <dbReference type="PROSITE-ProRule" id="PRU01076"/>
    </source>
</evidence>
<keyword evidence="1 3" id="KW-0238">DNA-binding</keyword>
<dbReference type="PROSITE" id="PS51740">
    <property type="entry name" value="SPOVT_ABRB"/>
    <property type="match status" value="1"/>
</dbReference>
<name>A0AAE3E5S6_9FIRM</name>
<proteinExistence type="predicted"/>
<sequence length="126" mass="13921">MPTAVLERGSRKVDRKVLSISSKRQITIPQKFYQTLGFGNEAECIVHGNELIIRPVKTVSGGEFAEQILAELIDEGLSGEALLSKFKERQAQIRPAAEAMLHNAEEIANGNAPFETYEDVFGSEDE</sequence>
<keyword evidence="4" id="KW-1185">Reference proteome</keyword>
<comment type="caution">
    <text evidence="3">The sequence shown here is derived from an EMBL/GenBank/DDBJ whole genome shotgun (WGS) entry which is preliminary data.</text>
</comment>
<dbReference type="InterPro" id="IPR037914">
    <property type="entry name" value="SpoVT-AbrB_sf"/>
</dbReference>
<protein>
    <submittedName>
        <fullName evidence="3">AbrB/MazE/SpoVT family DNA-binding domain-containing protein</fullName>
    </submittedName>
</protein>
<organism evidence="3 4">
    <name type="scientific">Anthropogastromicrobium aceti</name>
    <dbReference type="NCBI Taxonomy" id="2981768"/>
    <lineage>
        <taxon>Bacteria</taxon>
        <taxon>Bacillati</taxon>
        <taxon>Bacillota</taxon>
        <taxon>Clostridia</taxon>
        <taxon>Lachnospirales</taxon>
        <taxon>Lachnospiraceae</taxon>
        <taxon>Anthropogastromicrobium</taxon>
    </lineage>
</organism>
<evidence type="ECO:0000259" key="2">
    <source>
        <dbReference type="PROSITE" id="PS51740"/>
    </source>
</evidence>
<dbReference type="GO" id="GO:0003677">
    <property type="term" value="F:DNA binding"/>
    <property type="evidence" value="ECO:0007669"/>
    <property type="project" value="UniProtKB-UniRule"/>
</dbReference>
<gene>
    <name evidence="3" type="ORF">LKD48_12400</name>
</gene>
<dbReference type="RefSeq" id="WP_066560706.1">
    <property type="nucleotide sequence ID" value="NZ_JAJEQN010000035.1"/>
</dbReference>
<dbReference type="InterPro" id="IPR007159">
    <property type="entry name" value="SpoVT-AbrB_dom"/>
</dbReference>
<evidence type="ECO:0000313" key="3">
    <source>
        <dbReference type="EMBL" id="MCC2222421.1"/>
    </source>
</evidence>
<reference evidence="3 4" key="1">
    <citation type="submission" date="2021-10" db="EMBL/GenBank/DDBJ databases">
        <title>Anaerobic single-cell dispensing facilitates the cultivation of human gut bacteria.</title>
        <authorList>
            <person name="Afrizal A."/>
        </authorList>
    </citation>
    <scope>NUCLEOTIDE SEQUENCE [LARGE SCALE GENOMIC DNA]</scope>
    <source>
        <strain evidence="3 4">CLA-AA-H224</strain>
    </source>
</reference>
<dbReference type="SUPFAM" id="SSF89447">
    <property type="entry name" value="AbrB/MazE/MraZ-like"/>
    <property type="match status" value="1"/>
</dbReference>
<dbReference type="EMBL" id="JAJEQN010000035">
    <property type="protein sequence ID" value="MCC2222421.1"/>
    <property type="molecule type" value="Genomic_DNA"/>
</dbReference>
<dbReference type="SMART" id="SM00966">
    <property type="entry name" value="SpoVT_AbrB"/>
    <property type="match status" value="1"/>
</dbReference>
<accession>A0AAE3E5S6</accession>
<evidence type="ECO:0000313" key="4">
    <source>
        <dbReference type="Proteomes" id="UP001198200"/>
    </source>
</evidence>
<feature type="domain" description="SpoVT-AbrB" evidence="2">
    <location>
        <begin position="15"/>
        <end position="58"/>
    </location>
</feature>
<dbReference type="AlphaFoldDB" id="A0AAE3E5S6"/>